<reference evidence="1" key="1">
    <citation type="submission" date="2022-05" db="EMBL/GenBank/DDBJ databases">
        <title>Comparative Genomics of Spacecraft Associated Microbes.</title>
        <authorList>
            <person name="Tran M.T."/>
            <person name="Wright A."/>
            <person name="Seuylemezian A."/>
            <person name="Eisen J."/>
            <person name="Coil D."/>
        </authorList>
    </citation>
    <scope>NUCLEOTIDE SEQUENCE</scope>
    <source>
        <strain evidence="1">214.1.1</strain>
    </source>
</reference>
<dbReference type="RefSeq" id="WP_251223598.1">
    <property type="nucleotide sequence ID" value="NZ_JAMBOL010000010.1"/>
</dbReference>
<dbReference type="EMBL" id="JAMBOL010000010">
    <property type="protein sequence ID" value="MCM3714829.1"/>
    <property type="molecule type" value="Genomic_DNA"/>
</dbReference>
<comment type="caution">
    <text evidence="1">The sequence shown here is derived from an EMBL/GenBank/DDBJ whole genome shotgun (WGS) entry which is preliminary data.</text>
</comment>
<evidence type="ECO:0000313" key="1">
    <source>
        <dbReference type="EMBL" id="MCM3714829.1"/>
    </source>
</evidence>
<evidence type="ECO:0000313" key="2">
    <source>
        <dbReference type="Proteomes" id="UP001139179"/>
    </source>
</evidence>
<dbReference type="AlphaFoldDB" id="A0A9X2INF9"/>
<proteinExistence type="predicted"/>
<protein>
    <submittedName>
        <fullName evidence="1">Uncharacterized protein</fullName>
    </submittedName>
</protein>
<name>A0A9X2INF9_9BACI</name>
<sequence>MKKEVLTKKTLLSWLVLHRIYLGEETNAISTNLPLYFSLFKRSSTIRSKVNNLYKSLTYQGYLMPSYHHPQKPFTITMTGKEYLKVQCREWRRVIEAHLMCLDQTVQRCHSATAERFKSSLTEVDFPFIGQYLEYKKVLPFLIMKVMQGKSEACSASDLRQQLLKQFGWVCSMPTLTRLVEELVEGKELILINQQPDLKLYDRAGGNEAVFHDFRTEAIAALEAGREKLEEVRDYLNRYDFL</sequence>
<gene>
    <name evidence="1" type="ORF">M3202_12135</name>
</gene>
<keyword evidence="2" id="KW-1185">Reference proteome</keyword>
<organism evidence="1 2">
    <name type="scientific">Halalkalibacter oceani</name>
    <dbReference type="NCBI Taxonomy" id="1653776"/>
    <lineage>
        <taxon>Bacteria</taxon>
        <taxon>Bacillati</taxon>
        <taxon>Bacillota</taxon>
        <taxon>Bacilli</taxon>
        <taxon>Bacillales</taxon>
        <taxon>Bacillaceae</taxon>
        <taxon>Halalkalibacter</taxon>
    </lineage>
</organism>
<dbReference type="Proteomes" id="UP001139179">
    <property type="component" value="Unassembled WGS sequence"/>
</dbReference>
<accession>A0A9X2INF9</accession>